<accession>A0ABW5P4T2</accession>
<comment type="caution">
    <text evidence="3">The sequence shown here is derived from an EMBL/GenBank/DDBJ whole genome shotgun (WGS) entry which is preliminary data.</text>
</comment>
<feature type="domain" description="Ribosomal RNA large subunit methyltransferase K/L-like methyltransferase" evidence="2">
    <location>
        <begin position="193"/>
        <end position="363"/>
    </location>
</feature>
<dbReference type="EMBL" id="JBHUMK010000059">
    <property type="protein sequence ID" value="MFD2610307.1"/>
    <property type="molecule type" value="Genomic_DNA"/>
</dbReference>
<dbReference type="GO" id="GO:0008168">
    <property type="term" value="F:methyltransferase activity"/>
    <property type="evidence" value="ECO:0007669"/>
    <property type="project" value="UniProtKB-KW"/>
</dbReference>
<protein>
    <submittedName>
        <fullName evidence="3">Methyltransferase domain-containing protein</fullName>
    </submittedName>
</protein>
<evidence type="ECO:0000259" key="2">
    <source>
        <dbReference type="Pfam" id="PF01170"/>
    </source>
</evidence>
<feature type="region of interest" description="Disordered" evidence="1">
    <location>
        <begin position="1"/>
        <end position="41"/>
    </location>
</feature>
<dbReference type="SUPFAM" id="SSF53335">
    <property type="entry name" value="S-adenosyl-L-methionine-dependent methyltransferases"/>
    <property type="match status" value="1"/>
</dbReference>
<dbReference type="PANTHER" id="PTHR14911">
    <property type="entry name" value="THUMP DOMAIN-CONTAINING"/>
    <property type="match status" value="1"/>
</dbReference>
<dbReference type="PANTHER" id="PTHR14911:SF13">
    <property type="entry name" value="TRNA (GUANINE(6)-N2)-METHYLTRANSFERASE THUMP3"/>
    <property type="match status" value="1"/>
</dbReference>
<dbReference type="InterPro" id="IPR000241">
    <property type="entry name" value="RlmKL-like_Mtase"/>
</dbReference>
<gene>
    <name evidence="3" type="ORF">ACFSR9_12800</name>
</gene>
<organism evidence="3 4">
    <name type="scientific">Deinococcus taklimakanensis</name>
    <dbReference type="NCBI Taxonomy" id="536443"/>
    <lineage>
        <taxon>Bacteria</taxon>
        <taxon>Thermotogati</taxon>
        <taxon>Deinococcota</taxon>
        <taxon>Deinococci</taxon>
        <taxon>Deinococcales</taxon>
        <taxon>Deinococcaceae</taxon>
        <taxon>Deinococcus</taxon>
    </lineage>
</organism>
<keyword evidence="4" id="KW-1185">Reference proteome</keyword>
<feature type="compositionally biased region" description="Basic and acidic residues" evidence="1">
    <location>
        <begin position="1"/>
        <end position="22"/>
    </location>
</feature>
<dbReference type="GO" id="GO:0032259">
    <property type="term" value="P:methylation"/>
    <property type="evidence" value="ECO:0007669"/>
    <property type="project" value="UniProtKB-KW"/>
</dbReference>
<evidence type="ECO:0000313" key="3">
    <source>
        <dbReference type="EMBL" id="MFD2610307.1"/>
    </source>
</evidence>
<keyword evidence="3" id="KW-0808">Transferase</keyword>
<name>A0ABW5P4T2_9DEIO</name>
<proteinExistence type="predicted"/>
<dbReference type="CDD" id="cd02440">
    <property type="entry name" value="AdoMet_MTases"/>
    <property type="match status" value="1"/>
</dbReference>
<feature type="compositionally biased region" description="Basic and acidic residues" evidence="1">
    <location>
        <begin position="32"/>
        <end position="41"/>
    </location>
</feature>
<dbReference type="Gene3D" id="3.40.50.150">
    <property type="entry name" value="Vaccinia Virus protein VP39"/>
    <property type="match status" value="1"/>
</dbReference>
<dbReference type="RefSeq" id="WP_386846383.1">
    <property type="nucleotide sequence ID" value="NZ_JBHUMK010000059.1"/>
</dbReference>
<evidence type="ECO:0000256" key="1">
    <source>
        <dbReference type="SAM" id="MobiDB-lite"/>
    </source>
</evidence>
<evidence type="ECO:0000313" key="4">
    <source>
        <dbReference type="Proteomes" id="UP001597475"/>
    </source>
</evidence>
<dbReference type="Pfam" id="PF01170">
    <property type="entry name" value="UPF0020"/>
    <property type="match status" value="1"/>
</dbReference>
<dbReference type="InterPro" id="IPR029063">
    <property type="entry name" value="SAM-dependent_MTases_sf"/>
</dbReference>
<reference evidence="4" key="1">
    <citation type="journal article" date="2019" name="Int. J. Syst. Evol. Microbiol.">
        <title>The Global Catalogue of Microorganisms (GCM) 10K type strain sequencing project: providing services to taxonomists for standard genome sequencing and annotation.</title>
        <authorList>
            <consortium name="The Broad Institute Genomics Platform"/>
            <consortium name="The Broad Institute Genome Sequencing Center for Infectious Disease"/>
            <person name="Wu L."/>
            <person name="Ma J."/>
        </authorList>
    </citation>
    <scope>NUCLEOTIDE SEQUENCE [LARGE SCALE GENOMIC DNA]</scope>
    <source>
        <strain evidence="4">KCTC 33842</strain>
    </source>
</reference>
<sequence>MPSRPPRSDRPRPSGRPAERSGGHGKRPGHKTQGDHRARQPAREYVLDVLPGLEHVAATELGTVPLARDIRGLRFWYPGDPERLTRLRSAVAVYRIETWDVPRPRGLLGNQQLGELAAYLREVVSVGGHTSFRLGAAGKESAVMQRLAEEVQTLLNLPHQPEDGELLIRLRPQEDGPGWEVLARVTPRPLSARAWRVCNREGGLNATIAYATHKLAGQRDIDRIFNPMSGSGTLLVERALLGPYDAMVGVDIEQGAVDCARANLQAARRDVEVARVDALHTGLPARSFDLIVADLPWGDAIGSHASNEVLYPEFLTEMHRLTSRQGRLAVITHEIKLFERVLREQHKWEGRELLQVYSGGHHPKVYLLSRR</sequence>
<dbReference type="Proteomes" id="UP001597475">
    <property type="component" value="Unassembled WGS sequence"/>
</dbReference>
<keyword evidence="3" id="KW-0489">Methyltransferase</keyword>